<feature type="transmembrane region" description="Helical" evidence="1">
    <location>
        <begin position="128"/>
        <end position="153"/>
    </location>
</feature>
<keyword evidence="1" id="KW-0472">Membrane</keyword>
<feature type="transmembrane region" description="Helical" evidence="1">
    <location>
        <begin position="84"/>
        <end position="108"/>
    </location>
</feature>
<evidence type="ECO:0000313" key="4">
    <source>
        <dbReference type="Proteomes" id="UP000199355"/>
    </source>
</evidence>
<dbReference type="InterPro" id="IPR026037">
    <property type="entry name" value="PgpA"/>
</dbReference>
<dbReference type="PROSITE" id="PS51257">
    <property type="entry name" value="PROKAR_LIPOPROTEIN"/>
    <property type="match status" value="1"/>
</dbReference>
<dbReference type="AlphaFoldDB" id="A0A1G7QMI6"/>
<dbReference type="SUPFAM" id="SSF101307">
    <property type="entry name" value="YutG-like"/>
    <property type="match status" value="1"/>
</dbReference>
<feature type="transmembrane region" description="Helical" evidence="1">
    <location>
        <begin position="45"/>
        <end position="63"/>
    </location>
</feature>
<sequence>MRFWDAAVLSFCRLGVAGLDPKAPGTWGTAMACLLAPYVFLPLGPGWRALLLLALFFLGGLAATRAEKILECRDPGEVVIDELVGVWLVLLPFPRPGFGLVLAAFAFFRLFDILKPWPVRASENWLPAGFGIMIDDVLAGLWALACVALLRWLGLV</sequence>
<dbReference type="GO" id="GO:0008962">
    <property type="term" value="F:phosphatidylglycerophosphatase activity"/>
    <property type="evidence" value="ECO:0007669"/>
    <property type="project" value="InterPro"/>
</dbReference>
<dbReference type="Proteomes" id="UP000199355">
    <property type="component" value="Unassembled WGS sequence"/>
</dbReference>
<keyword evidence="1" id="KW-1133">Transmembrane helix</keyword>
<dbReference type="OrthoDB" id="9804091at2"/>
<gene>
    <name evidence="3" type="ORF">SAMN05192586_12233</name>
</gene>
<dbReference type="PIRSF" id="PIRSF006162">
    <property type="entry name" value="PgpA"/>
    <property type="match status" value="1"/>
</dbReference>
<evidence type="ECO:0000313" key="3">
    <source>
        <dbReference type="EMBL" id="SDF99702.1"/>
    </source>
</evidence>
<protein>
    <submittedName>
        <fullName evidence="3">Phosphatidylglycerophosphatase A</fullName>
    </submittedName>
</protein>
<dbReference type="Pfam" id="PF04608">
    <property type="entry name" value="PgpA"/>
    <property type="match status" value="1"/>
</dbReference>
<organism evidence="3 4">
    <name type="scientific">Desulfovibrio legallii</name>
    <dbReference type="NCBI Taxonomy" id="571438"/>
    <lineage>
        <taxon>Bacteria</taxon>
        <taxon>Pseudomonadati</taxon>
        <taxon>Thermodesulfobacteriota</taxon>
        <taxon>Desulfovibrionia</taxon>
        <taxon>Desulfovibrionales</taxon>
        <taxon>Desulfovibrionaceae</taxon>
        <taxon>Desulfovibrio</taxon>
    </lineage>
</organism>
<dbReference type="CDD" id="cd06971">
    <property type="entry name" value="PgpA"/>
    <property type="match status" value="1"/>
</dbReference>
<name>A0A1G7QMI6_9BACT</name>
<feature type="domain" description="YutG/PgpA" evidence="2">
    <location>
        <begin position="15"/>
        <end position="150"/>
    </location>
</feature>
<dbReference type="InterPro" id="IPR007686">
    <property type="entry name" value="YutG/PgpA"/>
</dbReference>
<dbReference type="EMBL" id="FNBX01000022">
    <property type="protein sequence ID" value="SDF99702.1"/>
    <property type="molecule type" value="Genomic_DNA"/>
</dbReference>
<dbReference type="RefSeq" id="WP_092155146.1">
    <property type="nucleotide sequence ID" value="NZ_FNBX01000022.1"/>
</dbReference>
<dbReference type="UniPathway" id="UPA00084">
    <property type="reaction ID" value="UER00504"/>
</dbReference>
<dbReference type="GO" id="GO:0006655">
    <property type="term" value="P:phosphatidylglycerol biosynthetic process"/>
    <property type="evidence" value="ECO:0007669"/>
    <property type="project" value="UniProtKB-UniPathway"/>
</dbReference>
<evidence type="ECO:0000256" key="1">
    <source>
        <dbReference type="SAM" id="Phobius"/>
    </source>
</evidence>
<dbReference type="PANTHER" id="PTHR36305:SF1">
    <property type="entry name" value="PHOSPHATIDYLGLYCEROPHOSPHATASE A"/>
    <property type="match status" value="1"/>
</dbReference>
<dbReference type="PANTHER" id="PTHR36305">
    <property type="entry name" value="PHOSPHATIDYLGLYCEROPHOSPHATASE A"/>
    <property type="match status" value="1"/>
</dbReference>
<accession>A0A1G7QMI6</accession>
<reference evidence="4" key="1">
    <citation type="submission" date="2016-10" db="EMBL/GenBank/DDBJ databases">
        <authorList>
            <person name="Varghese N."/>
            <person name="Submissions S."/>
        </authorList>
    </citation>
    <scope>NUCLEOTIDE SEQUENCE [LARGE SCALE GENOMIC DNA]</scope>
    <source>
        <strain evidence="4">KHC7</strain>
    </source>
</reference>
<keyword evidence="1" id="KW-0812">Transmembrane</keyword>
<evidence type="ECO:0000259" key="2">
    <source>
        <dbReference type="Pfam" id="PF04608"/>
    </source>
</evidence>
<keyword evidence="4" id="KW-1185">Reference proteome</keyword>
<proteinExistence type="predicted"/>
<dbReference type="InterPro" id="IPR036681">
    <property type="entry name" value="PgpA-like_sf"/>
</dbReference>
<dbReference type="STRING" id="571438.SAMN05192586_12233"/>